<evidence type="ECO:0000313" key="5">
    <source>
        <dbReference type="Proteomes" id="UP000688137"/>
    </source>
</evidence>
<dbReference type="Proteomes" id="UP000688137">
    <property type="component" value="Unassembled WGS sequence"/>
</dbReference>
<dbReference type="InterPro" id="IPR001680">
    <property type="entry name" value="WD40_rpt"/>
</dbReference>
<dbReference type="InterPro" id="IPR019775">
    <property type="entry name" value="WD40_repeat_CS"/>
</dbReference>
<sequence length="650" mass="75114">MLKIPCKYHPNSYVERICASSSCKRDPTLCWECMIDEADHARNHRDVMIDFDNFTTRLDEEFRNVLEKRKKDQALAMEGHLKLLQTKQDFIDRYESQINNRKCWVDYIIADTNNLLIQLLEKVKSELYEHYDERFLQYQNSLNFIVQSIQHRYGLVPLPTKEEMFNTLQELSKQNKECNTYVSELKIKLLPPEDLGKNLAFIDTYQEFQIQNDLIEELEKQWAETPQTDPDNPTFQQESNFIEIMNSIKQQCEVLMDEFKTQINLKDLILSRNTQYQNPDESLNILSDVKNQTFDHKLTKTQRQYDSPKLFETVQPNSPVYNAGIENNNSQALKFQSSQQSRISSQSRIKFYRTVETSQMRGVTSLLQVDQRTIASGSRDKTIRINNLEVPQQSYSLEGHVDQVTALCMFQEKLLISGGGNLDSSIIIWSLSTRKQINKLTGHQSGITSLIELSDNHSILSGSYDNLAIIWNVTSGKSICALKKHTAMVSCLQLVKRDIVVTGSWDRTLAIWQLYFEGEEIVSASYLRDIKTEGAVLCVKKYSERSIIFGGTSNKVSVVDWMNGEIKLKLNTSQFGICDIICSDYLLGLGASDSTIRLWVNNQEIEVYRDHKIIINNYNTNPKMIQVCKNQIAVINNKDEQPHFNIFIIE</sequence>
<dbReference type="AlphaFoldDB" id="A0A8S1LDB0"/>
<evidence type="ECO:0000256" key="2">
    <source>
        <dbReference type="ARBA" id="ARBA00022737"/>
    </source>
</evidence>
<dbReference type="PROSITE" id="PS00678">
    <property type="entry name" value="WD_REPEATS_1"/>
    <property type="match status" value="1"/>
</dbReference>
<organism evidence="4 5">
    <name type="scientific">Paramecium primaurelia</name>
    <dbReference type="NCBI Taxonomy" id="5886"/>
    <lineage>
        <taxon>Eukaryota</taxon>
        <taxon>Sar</taxon>
        <taxon>Alveolata</taxon>
        <taxon>Ciliophora</taxon>
        <taxon>Intramacronucleata</taxon>
        <taxon>Oligohymenophorea</taxon>
        <taxon>Peniculida</taxon>
        <taxon>Parameciidae</taxon>
        <taxon>Paramecium</taxon>
    </lineage>
</organism>
<dbReference type="PANTHER" id="PTHR22847:SF637">
    <property type="entry name" value="WD REPEAT DOMAIN 5B"/>
    <property type="match status" value="1"/>
</dbReference>
<evidence type="ECO:0000256" key="3">
    <source>
        <dbReference type="PROSITE-ProRule" id="PRU00221"/>
    </source>
</evidence>
<keyword evidence="2" id="KW-0677">Repeat</keyword>
<dbReference type="SMART" id="SM00320">
    <property type="entry name" value="WD40"/>
    <property type="match status" value="6"/>
</dbReference>
<accession>A0A8S1LDB0</accession>
<comment type="caution">
    <text evidence="4">The sequence shown here is derived from an EMBL/GenBank/DDBJ whole genome shotgun (WGS) entry which is preliminary data.</text>
</comment>
<dbReference type="Pfam" id="PF00400">
    <property type="entry name" value="WD40"/>
    <property type="match status" value="4"/>
</dbReference>
<dbReference type="PROSITE" id="PS50294">
    <property type="entry name" value="WD_REPEATS_REGION"/>
    <property type="match status" value="1"/>
</dbReference>
<dbReference type="GO" id="GO:1990234">
    <property type="term" value="C:transferase complex"/>
    <property type="evidence" value="ECO:0007669"/>
    <property type="project" value="UniProtKB-ARBA"/>
</dbReference>
<feature type="repeat" description="WD" evidence="3">
    <location>
        <begin position="440"/>
        <end position="481"/>
    </location>
</feature>
<proteinExistence type="predicted"/>
<dbReference type="OMA" id="IKQQCEV"/>
<name>A0A8S1LDB0_PARPR</name>
<keyword evidence="1 3" id="KW-0853">WD repeat</keyword>
<keyword evidence="5" id="KW-1185">Reference proteome</keyword>
<gene>
    <name evidence="4" type="ORF">PPRIM_AZ9-3.1.T0330308</name>
</gene>
<evidence type="ECO:0000313" key="4">
    <source>
        <dbReference type="EMBL" id="CAD8062706.1"/>
    </source>
</evidence>
<feature type="repeat" description="WD" evidence="3">
    <location>
        <begin position="482"/>
        <end position="514"/>
    </location>
</feature>
<reference evidence="4" key="1">
    <citation type="submission" date="2021-01" db="EMBL/GenBank/DDBJ databases">
        <authorList>
            <consortium name="Genoscope - CEA"/>
            <person name="William W."/>
        </authorList>
    </citation>
    <scope>NUCLEOTIDE SEQUENCE</scope>
</reference>
<protein>
    <submittedName>
        <fullName evidence="4">Uncharacterized protein</fullName>
    </submittedName>
</protein>
<dbReference type="FunFam" id="2.130.10.10:FF:002797">
    <property type="entry name" value="Uncharacterized protein"/>
    <property type="match status" value="1"/>
</dbReference>
<dbReference type="PROSITE" id="PS50082">
    <property type="entry name" value="WD_REPEATS_2"/>
    <property type="match status" value="2"/>
</dbReference>
<dbReference type="PANTHER" id="PTHR22847">
    <property type="entry name" value="WD40 REPEAT PROTEIN"/>
    <property type="match status" value="1"/>
</dbReference>
<evidence type="ECO:0000256" key="1">
    <source>
        <dbReference type="ARBA" id="ARBA00022574"/>
    </source>
</evidence>
<dbReference type="EMBL" id="CAJJDM010000032">
    <property type="protein sequence ID" value="CAD8062706.1"/>
    <property type="molecule type" value="Genomic_DNA"/>
</dbReference>